<sequence length="513" mass="57276">MISIEEAPPDVSGSAPGGDLITRQITPPLFPPQPPFSGFSRFSPRSSTPYVSRWNGDIWTPLNIEVLRANEGEVRWEWSSTGMQGRGEKGDPRENPVDQRHRPPRFPHANIRERTHRGSNPVLLGEVSSSSHHLITPILKFSYDLNHLFHGRVDPMLLLDEQISMSVYKFVRIFRKLNVSILGVFCLLHITFRRKLVGEICGAVEGIIIVFNTTTVVICSLYREQPLCICLVVYWCTTRTRVHRREPGSINGGVAPGFSHVGILPNDATDRRVFSGISRFCQPCIPALVHTPPHFTLIGSRDLDVKSLPNLYIPFYRAVACEIAKSHGSNHTLIPFRALKSHRRRSEWFQHTETVSRSAKHLSTNYSHVTENSSIRPHVIAGMQEGGEVISEKIHRPVVSFDTIPTCEIQGRPRDETLPSLVANYNAEIEMLELEFRFSYATNVANAVMDGGFSLGTSVPAVLRVSTDGRRAPTLTCRSREPSNTFGGESGRQGLRQTVASKQHGDTLNNAPI</sequence>
<proteinExistence type="predicted"/>
<keyword evidence="3" id="KW-1185">Reference proteome</keyword>
<gene>
    <name evidence="2" type="ORF">PR048_002584</name>
</gene>
<feature type="compositionally biased region" description="Basic and acidic residues" evidence="1">
    <location>
        <begin position="86"/>
        <end position="101"/>
    </location>
</feature>
<protein>
    <submittedName>
        <fullName evidence="2">Uncharacterized protein</fullName>
    </submittedName>
</protein>
<dbReference type="EMBL" id="JARBHB010000001">
    <property type="protein sequence ID" value="KAJ8897238.1"/>
    <property type="molecule type" value="Genomic_DNA"/>
</dbReference>
<name>A0ABQ9IKK6_9NEOP</name>
<evidence type="ECO:0000256" key="1">
    <source>
        <dbReference type="SAM" id="MobiDB-lite"/>
    </source>
</evidence>
<feature type="compositionally biased region" description="Polar residues" evidence="1">
    <location>
        <begin position="495"/>
        <end position="513"/>
    </location>
</feature>
<feature type="region of interest" description="Disordered" evidence="1">
    <location>
        <begin position="473"/>
        <end position="513"/>
    </location>
</feature>
<evidence type="ECO:0000313" key="2">
    <source>
        <dbReference type="EMBL" id="KAJ8897238.1"/>
    </source>
</evidence>
<evidence type="ECO:0000313" key="3">
    <source>
        <dbReference type="Proteomes" id="UP001159363"/>
    </source>
</evidence>
<dbReference type="Proteomes" id="UP001159363">
    <property type="component" value="Chromosome 1"/>
</dbReference>
<reference evidence="2 3" key="1">
    <citation type="submission" date="2023-02" db="EMBL/GenBank/DDBJ databases">
        <title>LHISI_Scaffold_Assembly.</title>
        <authorList>
            <person name="Stuart O.P."/>
            <person name="Cleave R."/>
            <person name="Magrath M.J.L."/>
            <person name="Mikheyev A.S."/>
        </authorList>
    </citation>
    <scope>NUCLEOTIDE SEQUENCE [LARGE SCALE GENOMIC DNA]</scope>
    <source>
        <strain evidence="2">Daus_M_001</strain>
        <tissue evidence="2">Leg muscle</tissue>
    </source>
</reference>
<accession>A0ABQ9IKK6</accession>
<feature type="region of interest" description="Disordered" evidence="1">
    <location>
        <begin position="1"/>
        <end position="41"/>
    </location>
</feature>
<comment type="caution">
    <text evidence="2">The sequence shown here is derived from an EMBL/GenBank/DDBJ whole genome shotgun (WGS) entry which is preliminary data.</text>
</comment>
<organism evidence="2 3">
    <name type="scientific">Dryococelus australis</name>
    <dbReference type="NCBI Taxonomy" id="614101"/>
    <lineage>
        <taxon>Eukaryota</taxon>
        <taxon>Metazoa</taxon>
        <taxon>Ecdysozoa</taxon>
        <taxon>Arthropoda</taxon>
        <taxon>Hexapoda</taxon>
        <taxon>Insecta</taxon>
        <taxon>Pterygota</taxon>
        <taxon>Neoptera</taxon>
        <taxon>Polyneoptera</taxon>
        <taxon>Phasmatodea</taxon>
        <taxon>Verophasmatodea</taxon>
        <taxon>Anareolatae</taxon>
        <taxon>Phasmatidae</taxon>
        <taxon>Eurycanthinae</taxon>
        <taxon>Dryococelus</taxon>
    </lineage>
</organism>
<feature type="region of interest" description="Disordered" evidence="1">
    <location>
        <begin position="78"/>
        <end position="112"/>
    </location>
</feature>